<evidence type="ECO:0000256" key="9">
    <source>
        <dbReference type="SAM" id="MobiDB-lite"/>
    </source>
</evidence>
<reference evidence="10" key="1">
    <citation type="submission" date="2021-01" db="EMBL/GenBank/DDBJ databases">
        <title>Whole genome shotgun sequence of Actinoplanes siamensis NBRC 109076.</title>
        <authorList>
            <person name="Komaki H."/>
            <person name="Tamura T."/>
        </authorList>
    </citation>
    <scope>NUCLEOTIDE SEQUENCE</scope>
    <source>
        <strain evidence="10">NBRC 109076</strain>
    </source>
</reference>
<gene>
    <name evidence="10" type="primary">cypC</name>
    <name evidence="10" type="ORF">Asi03nite_24580</name>
</gene>
<dbReference type="GO" id="GO:0016705">
    <property type="term" value="F:oxidoreductase activity, acting on paired donors, with incorporation or reduction of molecular oxygen"/>
    <property type="evidence" value="ECO:0007669"/>
    <property type="project" value="InterPro"/>
</dbReference>
<dbReference type="CDD" id="cd11067">
    <property type="entry name" value="CYP152"/>
    <property type="match status" value="1"/>
</dbReference>
<dbReference type="EMBL" id="BOMW01000022">
    <property type="protein sequence ID" value="GIF04920.1"/>
    <property type="molecule type" value="Genomic_DNA"/>
</dbReference>
<evidence type="ECO:0000313" key="10">
    <source>
        <dbReference type="EMBL" id="GIF04920.1"/>
    </source>
</evidence>
<evidence type="ECO:0000256" key="4">
    <source>
        <dbReference type="ARBA" id="ARBA00022723"/>
    </source>
</evidence>
<feature type="region of interest" description="Disordered" evidence="9">
    <location>
        <begin position="1"/>
        <end position="21"/>
    </location>
</feature>
<keyword evidence="4 8" id="KW-0479">Metal-binding</keyword>
<comment type="similarity">
    <text evidence="2">Belongs to the cytochrome P450 family.</text>
</comment>
<dbReference type="SUPFAM" id="SSF48264">
    <property type="entry name" value="Cytochrome P450"/>
    <property type="match status" value="1"/>
</dbReference>
<dbReference type="InterPro" id="IPR036396">
    <property type="entry name" value="Cyt_P450_sf"/>
</dbReference>
<name>A0A919N5T9_9ACTN</name>
<keyword evidence="6 8" id="KW-0408">Iron</keyword>
<comment type="caution">
    <text evidence="10">The sequence shown here is derived from an EMBL/GenBank/DDBJ whole genome shotgun (WGS) entry which is preliminary data.</text>
</comment>
<dbReference type="InterPro" id="IPR002401">
    <property type="entry name" value="Cyt_P450_E_grp-I"/>
</dbReference>
<dbReference type="Proteomes" id="UP000629619">
    <property type="component" value="Unassembled WGS sequence"/>
</dbReference>
<evidence type="ECO:0000256" key="2">
    <source>
        <dbReference type="ARBA" id="ARBA00010617"/>
    </source>
</evidence>
<evidence type="ECO:0000313" key="11">
    <source>
        <dbReference type="Proteomes" id="UP000629619"/>
    </source>
</evidence>
<dbReference type="Pfam" id="PF00067">
    <property type="entry name" value="p450"/>
    <property type="match status" value="1"/>
</dbReference>
<dbReference type="Gene3D" id="1.10.630.10">
    <property type="entry name" value="Cytochrome P450"/>
    <property type="match status" value="1"/>
</dbReference>
<evidence type="ECO:0000256" key="5">
    <source>
        <dbReference type="ARBA" id="ARBA00023002"/>
    </source>
</evidence>
<dbReference type="PANTHER" id="PTHR24286:SF24">
    <property type="entry name" value="LANOSTEROL 14-ALPHA DEMETHYLASE"/>
    <property type="match status" value="1"/>
</dbReference>
<evidence type="ECO:0000256" key="6">
    <source>
        <dbReference type="ARBA" id="ARBA00023004"/>
    </source>
</evidence>
<dbReference type="InterPro" id="IPR001128">
    <property type="entry name" value="Cyt_P450"/>
</dbReference>
<proteinExistence type="inferred from homology"/>
<keyword evidence="3 8" id="KW-0349">Heme</keyword>
<dbReference type="GO" id="GO:0004497">
    <property type="term" value="F:monooxygenase activity"/>
    <property type="evidence" value="ECO:0007669"/>
    <property type="project" value="UniProtKB-KW"/>
</dbReference>
<keyword evidence="7" id="KW-0503">Monooxygenase</keyword>
<sequence length="455" mass="50318">MTAIVPAADPHTGSRSGNRLPRVFLLGRPGHTGRMPLLDDSLGLAAQGYSWFPGRWRRAANPDILHTRLMGKRAVGLRGPGAVRFFYDEANVRRHGAIPEPVRGTLFGHGAVHTLDGIDHRNRKLMFLSVLKDPRQVGRLAERAGRAWDDAVPGWAARPEVVLFDETAQVITRAVCDWSGVPLAEADVPRTAADLTSLVDGFATAGPRHWRARRARGRLERWLTGLIEQARLDGDDSVLDQVARHTGTDGRLLPPRRAAVELLNIIRPTVAVSWFVTFAGHALHRWPWLRERLGGGDLEYAVAFAHELRRFYPFAPFVGGVAVRETTFGGERVPKGAMVLLDIYGQNHDERLWPDPYRFDPDRFLGAGPGRDELIPQGGGDPRTGHRCPGEDVTLTLLATLAIRLARLDYAVPEQDLSISLRRIPAQPRSRMLLRVSGSATAQPARVAEHAAPYR</sequence>
<dbReference type="PANTHER" id="PTHR24286">
    <property type="entry name" value="CYTOCHROME P450 26"/>
    <property type="match status" value="1"/>
</dbReference>
<organism evidence="10 11">
    <name type="scientific">Actinoplanes siamensis</name>
    <dbReference type="NCBI Taxonomy" id="1223317"/>
    <lineage>
        <taxon>Bacteria</taxon>
        <taxon>Bacillati</taxon>
        <taxon>Actinomycetota</taxon>
        <taxon>Actinomycetes</taxon>
        <taxon>Micromonosporales</taxon>
        <taxon>Micromonosporaceae</taxon>
        <taxon>Actinoplanes</taxon>
    </lineage>
</organism>
<dbReference type="PRINTS" id="PR00463">
    <property type="entry name" value="EP450I"/>
</dbReference>
<protein>
    <submittedName>
        <fullName evidence="10">Fatty-acid peroxygenase</fullName>
    </submittedName>
</protein>
<dbReference type="AlphaFoldDB" id="A0A919N5T9"/>
<evidence type="ECO:0000256" key="8">
    <source>
        <dbReference type="PIRSR" id="PIRSR602401-1"/>
    </source>
</evidence>
<comment type="cofactor">
    <cofactor evidence="1 8">
        <name>heme</name>
        <dbReference type="ChEBI" id="CHEBI:30413"/>
    </cofactor>
</comment>
<dbReference type="GO" id="GO:0005506">
    <property type="term" value="F:iron ion binding"/>
    <property type="evidence" value="ECO:0007669"/>
    <property type="project" value="InterPro"/>
</dbReference>
<evidence type="ECO:0000256" key="3">
    <source>
        <dbReference type="ARBA" id="ARBA00022617"/>
    </source>
</evidence>
<keyword evidence="11" id="KW-1185">Reference proteome</keyword>
<dbReference type="GO" id="GO:0016125">
    <property type="term" value="P:sterol metabolic process"/>
    <property type="evidence" value="ECO:0007669"/>
    <property type="project" value="TreeGrafter"/>
</dbReference>
<feature type="binding site" description="axial binding residue" evidence="8">
    <location>
        <position position="388"/>
    </location>
    <ligand>
        <name>heme</name>
        <dbReference type="ChEBI" id="CHEBI:30413"/>
    </ligand>
    <ligandPart>
        <name>Fe</name>
        <dbReference type="ChEBI" id="CHEBI:18248"/>
    </ligandPart>
</feature>
<accession>A0A919N5T9</accession>
<keyword evidence="5" id="KW-0560">Oxidoreductase</keyword>
<evidence type="ECO:0000256" key="1">
    <source>
        <dbReference type="ARBA" id="ARBA00001971"/>
    </source>
</evidence>
<dbReference type="GO" id="GO:0020037">
    <property type="term" value="F:heme binding"/>
    <property type="evidence" value="ECO:0007669"/>
    <property type="project" value="InterPro"/>
</dbReference>
<evidence type="ECO:0000256" key="7">
    <source>
        <dbReference type="ARBA" id="ARBA00023033"/>
    </source>
</evidence>